<reference evidence="3 4" key="1">
    <citation type="submission" date="2018-07" db="EMBL/GenBank/DDBJ databases">
        <title>Complete genome sequencing of Ornithinimicrobium sp. AMA3305.</title>
        <authorList>
            <person name="Bae J.-W."/>
        </authorList>
    </citation>
    <scope>NUCLEOTIDE SEQUENCE [LARGE SCALE GENOMIC DNA]</scope>
    <source>
        <strain evidence="3 4">AMA3305</strain>
    </source>
</reference>
<organism evidence="3 4">
    <name type="scientific">Ornithinimicrobium avium</name>
    <dbReference type="NCBI Taxonomy" id="2283195"/>
    <lineage>
        <taxon>Bacteria</taxon>
        <taxon>Bacillati</taxon>
        <taxon>Actinomycetota</taxon>
        <taxon>Actinomycetes</taxon>
        <taxon>Micrococcales</taxon>
        <taxon>Ornithinimicrobiaceae</taxon>
        <taxon>Ornithinimicrobium</taxon>
    </lineage>
</organism>
<dbReference type="AlphaFoldDB" id="A0A345NQ95"/>
<dbReference type="InterPro" id="IPR036237">
    <property type="entry name" value="Xyl_isomerase-like_sf"/>
</dbReference>
<dbReference type="SUPFAM" id="SSF51658">
    <property type="entry name" value="Xylose isomerase-like"/>
    <property type="match status" value="1"/>
</dbReference>
<evidence type="ECO:0000256" key="1">
    <source>
        <dbReference type="ARBA" id="ARBA00023277"/>
    </source>
</evidence>
<dbReference type="RefSeq" id="WP_114929327.1">
    <property type="nucleotide sequence ID" value="NZ_CP031229.1"/>
</dbReference>
<accession>A0A345NQ95</accession>
<protein>
    <submittedName>
        <fullName evidence="3">Sugar phosphate isomerase/epimerase</fullName>
    </submittedName>
</protein>
<dbReference type="InterPro" id="IPR050312">
    <property type="entry name" value="IolE/XylAMocC-like"/>
</dbReference>
<dbReference type="PANTHER" id="PTHR12110">
    <property type="entry name" value="HYDROXYPYRUVATE ISOMERASE"/>
    <property type="match status" value="1"/>
</dbReference>
<evidence type="ECO:0000313" key="4">
    <source>
        <dbReference type="Proteomes" id="UP000253790"/>
    </source>
</evidence>
<dbReference type="EMBL" id="CP031229">
    <property type="protein sequence ID" value="AXH97203.1"/>
    <property type="molecule type" value="Genomic_DNA"/>
</dbReference>
<dbReference type="KEGG" id="orn:DV701_14720"/>
<keyword evidence="4" id="KW-1185">Reference proteome</keyword>
<gene>
    <name evidence="3" type="ORF">DV701_14720</name>
</gene>
<feature type="domain" description="Xylose isomerase-like TIM barrel" evidence="2">
    <location>
        <begin position="25"/>
        <end position="258"/>
    </location>
</feature>
<evidence type="ECO:0000259" key="2">
    <source>
        <dbReference type="Pfam" id="PF01261"/>
    </source>
</evidence>
<name>A0A345NQ95_9MICO</name>
<proteinExistence type="predicted"/>
<keyword evidence="3" id="KW-0413">Isomerase</keyword>
<dbReference type="Pfam" id="PF01261">
    <property type="entry name" value="AP_endonuc_2"/>
    <property type="match status" value="1"/>
</dbReference>
<keyword evidence="1" id="KW-0119">Carbohydrate metabolism</keyword>
<dbReference type="OrthoDB" id="3248123at2"/>
<dbReference type="GO" id="GO:0016853">
    <property type="term" value="F:isomerase activity"/>
    <property type="evidence" value="ECO:0007669"/>
    <property type="project" value="UniProtKB-KW"/>
</dbReference>
<sequence>MTDFPHIPVHLSSSSVYPENAAYCFDLAQRLGYDGVEVMVWTDPVTQEAGALKSLAELHGLQIGAIHAPTLLLAQRLWGWDPWGKIERALDLAAEVDAQCVVVHPPFRWQRGYAEGFVEGVAERQERWGIKLAVENMFPWRSGARAMQAYLPGPDPRDFPYSAVTLDISHAATAGVDALQLAEDLGDRVCHVHLGDSFGSFKDEHLVPGRGNQRCSEVLGHLVSSGFDGVVTLEVGTRKLGTKAREAALAESLAFARQHLGQHDGPGARDVG</sequence>
<dbReference type="Proteomes" id="UP000253790">
    <property type="component" value="Chromosome"/>
</dbReference>
<evidence type="ECO:0000313" key="3">
    <source>
        <dbReference type="EMBL" id="AXH97203.1"/>
    </source>
</evidence>
<dbReference type="Gene3D" id="3.20.20.150">
    <property type="entry name" value="Divalent-metal-dependent TIM barrel enzymes"/>
    <property type="match status" value="1"/>
</dbReference>
<dbReference type="InterPro" id="IPR013022">
    <property type="entry name" value="Xyl_isomerase-like_TIM-brl"/>
</dbReference>
<dbReference type="PANTHER" id="PTHR12110:SF47">
    <property type="match status" value="1"/>
</dbReference>